<evidence type="ECO:0000256" key="4">
    <source>
        <dbReference type="ARBA" id="ARBA00022519"/>
    </source>
</evidence>
<reference evidence="10 11" key="1">
    <citation type="submission" date="2013-12" db="EMBL/GenBank/DDBJ databases">
        <authorList>
            <consortium name="DOE Joint Genome Institute"/>
            <person name="Kappler U."/>
            <person name="Huntemann M."/>
            <person name="Han J."/>
            <person name="Chen A."/>
            <person name="Kyrpides N."/>
            <person name="Mavromatis K."/>
            <person name="Markowitz V."/>
            <person name="Palaniappan K."/>
            <person name="Ivanova N."/>
            <person name="Schaumberg A."/>
            <person name="Pati A."/>
            <person name="Liolios K."/>
            <person name="Nordberg H.P."/>
            <person name="Cantor M.N."/>
            <person name="Hua S.X."/>
            <person name="Woyke T."/>
        </authorList>
    </citation>
    <scope>NUCLEOTIDE SEQUENCE [LARGE SCALE GENOMIC DNA]</scope>
    <source>
        <strain evidence="11">AL2</strain>
    </source>
</reference>
<dbReference type="FunCoup" id="W0DSV7">
    <property type="interactions" value="7"/>
</dbReference>
<comment type="subcellular location">
    <subcellularLocation>
        <location evidence="1">Cell inner membrane</location>
        <topology evidence="1">Multi-pass membrane protein</topology>
    </subcellularLocation>
</comment>
<evidence type="ECO:0000313" key="10">
    <source>
        <dbReference type="EMBL" id="AHF01670.1"/>
    </source>
</evidence>
<organism evidence="10 11">
    <name type="scientific">Thiomicrospira aerophila AL3</name>
    <dbReference type="NCBI Taxonomy" id="717772"/>
    <lineage>
        <taxon>Bacteria</taxon>
        <taxon>Pseudomonadati</taxon>
        <taxon>Pseudomonadota</taxon>
        <taxon>Gammaproteobacteria</taxon>
        <taxon>Thiotrichales</taxon>
        <taxon>Piscirickettsiaceae</taxon>
        <taxon>Thiomicrospira</taxon>
    </lineage>
</organism>
<feature type="transmembrane region" description="Helical" evidence="8">
    <location>
        <begin position="235"/>
        <end position="254"/>
    </location>
</feature>
<dbReference type="GO" id="GO:0030395">
    <property type="term" value="F:lactose binding"/>
    <property type="evidence" value="ECO:0007669"/>
    <property type="project" value="TreeGrafter"/>
</dbReference>
<accession>W0DSV7</accession>
<dbReference type="HOGENOM" id="CLU_013133_6_0_6"/>
<dbReference type="AlphaFoldDB" id="W0DSV7"/>
<evidence type="ECO:0000259" key="9">
    <source>
        <dbReference type="PROSITE" id="PS50850"/>
    </source>
</evidence>
<name>W0DSV7_9GAMM</name>
<feature type="transmembrane region" description="Helical" evidence="8">
    <location>
        <begin position="355"/>
        <end position="376"/>
    </location>
</feature>
<keyword evidence="6 8" id="KW-1133">Transmembrane helix</keyword>
<gene>
    <name evidence="10" type="ORF">THIAE_07780</name>
</gene>
<keyword evidence="3" id="KW-1003">Cell membrane</keyword>
<keyword evidence="5 8" id="KW-0812">Transmembrane</keyword>
<dbReference type="InterPro" id="IPR024989">
    <property type="entry name" value="MFS_assoc_dom"/>
</dbReference>
<dbReference type="eggNOG" id="COG2814">
    <property type="taxonomic scope" value="Bacteria"/>
</dbReference>
<feature type="transmembrane region" description="Helical" evidence="8">
    <location>
        <begin position="7"/>
        <end position="26"/>
    </location>
</feature>
<dbReference type="Proteomes" id="UP000005380">
    <property type="component" value="Chromosome"/>
</dbReference>
<dbReference type="SUPFAM" id="SSF103473">
    <property type="entry name" value="MFS general substrate transporter"/>
    <property type="match status" value="1"/>
</dbReference>
<dbReference type="KEGG" id="tao:THIAE_07780"/>
<feature type="transmembrane region" description="Helical" evidence="8">
    <location>
        <begin position="328"/>
        <end position="349"/>
    </location>
</feature>
<evidence type="ECO:0000256" key="1">
    <source>
        <dbReference type="ARBA" id="ARBA00004429"/>
    </source>
</evidence>
<keyword evidence="11" id="KW-1185">Reference proteome</keyword>
<dbReference type="InParanoid" id="W0DSV7"/>
<dbReference type="InterPro" id="IPR026032">
    <property type="entry name" value="HcaT-like"/>
</dbReference>
<protein>
    <submittedName>
        <fullName evidence="10">MFS transporter</fullName>
    </submittedName>
</protein>
<feature type="transmembrane region" description="Helical" evidence="8">
    <location>
        <begin position="93"/>
        <end position="111"/>
    </location>
</feature>
<evidence type="ECO:0000256" key="6">
    <source>
        <dbReference type="ARBA" id="ARBA00022989"/>
    </source>
</evidence>
<dbReference type="NCBIfam" id="NF037955">
    <property type="entry name" value="mfs"/>
    <property type="match status" value="1"/>
</dbReference>
<dbReference type="PIRSF" id="PIRSF004925">
    <property type="entry name" value="HcaT"/>
    <property type="match status" value="1"/>
</dbReference>
<feature type="transmembrane region" description="Helical" evidence="8">
    <location>
        <begin position="131"/>
        <end position="149"/>
    </location>
</feature>
<evidence type="ECO:0000256" key="2">
    <source>
        <dbReference type="ARBA" id="ARBA00022448"/>
    </source>
</evidence>
<proteinExistence type="predicted"/>
<feature type="transmembrane region" description="Helical" evidence="8">
    <location>
        <begin position="38"/>
        <end position="56"/>
    </location>
</feature>
<evidence type="ECO:0000313" key="11">
    <source>
        <dbReference type="Proteomes" id="UP000005380"/>
    </source>
</evidence>
<dbReference type="PANTHER" id="PTHR23522">
    <property type="entry name" value="BLL5896 PROTEIN"/>
    <property type="match status" value="1"/>
</dbReference>
<keyword evidence="7 8" id="KW-0472">Membrane</keyword>
<evidence type="ECO:0000256" key="8">
    <source>
        <dbReference type="SAM" id="Phobius"/>
    </source>
</evidence>
<feature type="transmembrane region" description="Helical" evidence="8">
    <location>
        <begin position="292"/>
        <end position="316"/>
    </location>
</feature>
<dbReference type="PANTHER" id="PTHR23522:SF10">
    <property type="entry name" value="3-PHENYLPROPIONIC ACID TRANSPORTER-RELATED"/>
    <property type="match status" value="1"/>
</dbReference>
<sequence>MPRRRLSLYYFFYFTLFGTFLPFFGLYMQGLGFNALEIGQVMAALIGTKIIAPYFWGWLADHSGKMMLWIRIAMALATLTAAGLLWAADFWSLLLVVLLFSFFWHGGLPLFEAYTFSQLGSKKVDYGKIRLWGSLGFIAAVLLLGWLFSHWGLAGFPWVILALFLLLSLVTFTLVDQPDSADQHADTAKTSLWPVLLSPIVLALLAVSFLIQFSHGTYYNFFSIHLSEYGYSTQTIAGLWTLGVVAEIFVFLAMGWLLRHLSIMLLLMCSLGLTLLRWQLSLWGVESLSALLVAQLFHAASFGLYHAVALHLIDSLFNGALRSRGQAVYAATSQGLGGAMGALIAGLTWSIGGALLSYMLSSLAVLLAIMIAWFGLRRLQV</sequence>
<dbReference type="GO" id="GO:0005886">
    <property type="term" value="C:plasma membrane"/>
    <property type="evidence" value="ECO:0007669"/>
    <property type="project" value="UniProtKB-SubCell"/>
</dbReference>
<keyword evidence="2" id="KW-0813">Transport</keyword>
<dbReference type="Pfam" id="PF12832">
    <property type="entry name" value="MFS_1_like"/>
    <property type="match status" value="1"/>
</dbReference>
<feature type="transmembrane region" description="Helical" evidence="8">
    <location>
        <begin position="261"/>
        <end position="280"/>
    </location>
</feature>
<feature type="transmembrane region" description="Helical" evidence="8">
    <location>
        <begin position="155"/>
        <end position="175"/>
    </location>
</feature>
<evidence type="ECO:0000256" key="3">
    <source>
        <dbReference type="ARBA" id="ARBA00022475"/>
    </source>
</evidence>
<keyword evidence="4" id="KW-0997">Cell inner membrane</keyword>
<dbReference type="Gene3D" id="1.20.1250.20">
    <property type="entry name" value="MFS general substrate transporter like domains"/>
    <property type="match status" value="2"/>
</dbReference>
<dbReference type="InterPro" id="IPR036259">
    <property type="entry name" value="MFS_trans_sf"/>
</dbReference>
<dbReference type="InterPro" id="IPR020846">
    <property type="entry name" value="MFS_dom"/>
</dbReference>
<evidence type="ECO:0000256" key="7">
    <source>
        <dbReference type="ARBA" id="ARBA00023136"/>
    </source>
</evidence>
<dbReference type="GO" id="GO:0015528">
    <property type="term" value="F:lactose:proton symporter activity"/>
    <property type="evidence" value="ECO:0007669"/>
    <property type="project" value="TreeGrafter"/>
</dbReference>
<dbReference type="EMBL" id="CP007030">
    <property type="protein sequence ID" value="AHF01670.1"/>
    <property type="molecule type" value="Genomic_DNA"/>
</dbReference>
<dbReference type="STRING" id="717772.THIAE_07780"/>
<feature type="transmembrane region" description="Helical" evidence="8">
    <location>
        <begin position="68"/>
        <end position="87"/>
    </location>
</feature>
<feature type="transmembrane region" description="Helical" evidence="8">
    <location>
        <begin position="195"/>
        <end position="215"/>
    </location>
</feature>
<dbReference type="PROSITE" id="PS50850">
    <property type="entry name" value="MFS"/>
    <property type="match status" value="1"/>
</dbReference>
<feature type="domain" description="Major facilitator superfamily (MFS) profile" evidence="9">
    <location>
        <begin position="1"/>
        <end position="380"/>
    </location>
</feature>
<evidence type="ECO:0000256" key="5">
    <source>
        <dbReference type="ARBA" id="ARBA00022692"/>
    </source>
</evidence>